<evidence type="ECO:0000256" key="1">
    <source>
        <dbReference type="SAM" id="MobiDB-lite"/>
    </source>
</evidence>
<dbReference type="OrthoDB" id="5855206at2759"/>
<keyword evidence="3" id="KW-1185">Reference proteome</keyword>
<dbReference type="Gene3D" id="3.80.10.10">
    <property type="entry name" value="Ribonuclease Inhibitor"/>
    <property type="match status" value="3"/>
</dbReference>
<proteinExistence type="predicted"/>
<organism evidence="4">
    <name type="scientific">Enterobius vermicularis</name>
    <name type="common">Human pinworm</name>
    <dbReference type="NCBI Taxonomy" id="51028"/>
    <lineage>
        <taxon>Eukaryota</taxon>
        <taxon>Metazoa</taxon>
        <taxon>Ecdysozoa</taxon>
        <taxon>Nematoda</taxon>
        <taxon>Chromadorea</taxon>
        <taxon>Rhabditida</taxon>
        <taxon>Spirurina</taxon>
        <taxon>Oxyuridomorpha</taxon>
        <taxon>Oxyuroidea</taxon>
        <taxon>Oxyuridae</taxon>
        <taxon>Enterobius</taxon>
    </lineage>
</organism>
<dbReference type="EMBL" id="UXUI01007201">
    <property type="protein sequence ID" value="VDD86221.1"/>
    <property type="molecule type" value="Genomic_DNA"/>
</dbReference>
<accession>A0A0N4UW10</accession>
<evidence type="ECO:0000313" key="3">
    <source>
        <dbReference type="Proteomes" id="UP000274131"/>
    </source>
</evidence>
<sequence length="441" mass="50374">MYRLEDEDDASSLSCSSSDKDENYSSTLVEALEKKYLCDEDVDSSMLLISFTPCKLASECALSLLVLDHRGICSVGNIDRFNTLAKNVVEVDVSFNSFTEWEEIAVLLKLPKLHTLNIGYNPLKDGINAELPVAGNVHSLYLCGTHLSLLTVGDLIKQMPVLKELYLSENRKIKNGIKNEDFSKVPSNSIKILHLIRCEIADWNLIILLRRLFPAIEHLVLCENPIRKVYFDEKGGSKEIFKGLRYLSLTGCLIEDWESIESFADIETLRSMKLQHLPLLNAYTDEEKYHLVIGRLPFLEELNGSVITEEHRITSERFFIRYYDIRENKPKIFQSLITRHGHVAQLCPLDLTPKKHISVVVICEERGFKSTMKVPYTFSVLAFKRMLEKRLNIPVHLMRLFHLGPPELADVFGAEELRSSSTKLSSMRLDDGEYFSVLVRA</sequence>
<protein>
    <submittedName>
        <fullName evidence="4">Ubiquitin-like domain-containing protein</fullName>
    </submittedName>
</protein>
<dbReference type="InterPro" id="IPR029071">
    <property type="entry name" value="Ubiquitin-like_domsf"/>
</dbReference>
<feature type="compositionally biased region" description="Acidic residues" evidence="1">
    <location>
        <begin position="1"/>
        <end position="10"/>
    </location>
</feature>
<gene>
    <name evidence="2" type="ORF">EVEC_LOCUS1364</name>
</gene>
<feature type="region of interest" description="Disordered" evidence="1">
    <location>
        <begin position="1"/>
        <end position="21"/>
    </location>
</feature>
<dbReference type="SUPFAM" id="SSF52058">
    <property type="entry name" value="L domain-like"/>
    <property type="match status" value="1"/>
</dbReference>
<dbReference type="SUPFAM" id="SSF54236">
    <property type="entry name" value="Ubiquitin-like"/>
    <property type="match status" value="1"/>
</dbReference>
<reference evidence="4" key="1">
    <citation type="submission" date="2017-02" db="UniProtKB">
        <authorList>
            <consortium name="WormBaseParasite"/>
        </authorList>
    </citation>
    <scope>IDENTIFICATION</scope>
</reference>
<dbReference type="Proteomes" id="UP000274131">
    <property type="component" value="Unassembled WGS sequence"/>
</dbReference>
<dbReference type="WBParaSite" id="EVEC_0000165601-mRNA-1">
    <property type="protein sequence ID" value="EVEC_0000165601-mRNA-1"/>
    <property type="gene ID" value="EVEC_0000165601"/>
</dbReference>
<reference evidence="2 3" key="2">
    <citation type="submission" date="2018-10" db="EMBL/GenBank/DDBJ databases">
        <authorList>
            <consortium name="Pathogen Informatics"/>
        </authorList>
    </citation>
    <scope>NUCLEOTIDE SEQUENCE [LARGE SCALE GENOMIC DNA]</scope>
</reference>
<dbReference type="InterPro" id="IPR032675">
    <property type="entry name" value="LRR_dom_sf"/>
</dbReference>
<evidence type="ECO:0000313" key="4">
    <source>
        <dbReference type="WBParaSite" id="EVEC_0000165601-mRNA-1"/>
    </source>
</evidence>
<name>A0A0N4UW10_ENTVE</name>
<evidence type="ECO:0000313" key="2">
    <source>
        <dbReference type="EMBL" id="VDD86221.1"/>
    </source>
</evidence>
<dbReference type="AlphaFoldDB" id="A0A0N4UW10"/>
<dbReference type="STRING" id="51028.A0A0N4UW10"/>